<dbReference type="PANTHER" id="PTHR18964:SF162">
    <property type="entry name" value="N-ACETYL-D-GLUCOSAMINE KINASE"/>
    <property type="match status" value="1"/>
</dbReference>
<dbReference type="InterPro" id="IPR000600">
    <property type="entry name" value="ROK"/>
</dbReference>
<dbReference type="EC" id="2.7.1.59" evidence="1"/>
<accession>A0ABZ1E533</accession>
<dbReference type="SUPFAM" id="SSF53067">
    <property type="entry name" value="Actin-like ATPase domain"/>
    <property type="match status" value="1"/>
</dbReference>
<evidence type="ECO:0000313" key="11">
    <source>
        <dbReference type="Proteomes" id="UP001623290"/>
    </source>
</evidence>
<reference evidence="10 11" key="1">
    <citation type="submission" date="2023-09" db="EMBL/GenBank/DDBJ databases">
        <title>Thioclava shenzhenensis sp. nov., a multidrug resistant bacteria-antagonizing species isolated from coastal seawater.</title>
        <authorList>
            <person name="Long M."/>
        </authorList>
    </citation>
    <scope>NUCLEOTIDE SEQUENCE [LARGE SCALE GENOMIC DNA]</scope>
    <source>
        <strain evidence="10 11">FTW29</strain>
        <plasmid evidence="10 11">unnamed1</plasmid>
    </source>
</reference>
<evidence type="ECO:0000256" key="4">
    <source>
        <dbReference type="ARBA" id="ARBA00022741"/>
    </source>
</evidence>
<keyword evidence="5" id="KW-0418">Kinase</keyword>
<keyword evidence="6" id="KW-0862">Zinc</keyword>
<keyword evidence="4" id="KW-0547">Nucleotide-binding</keyword>
<evidence type="ECO:0000256" key="1">
    <source>
        <dbReference type="ARBA" id="ARBA00012122"/>
    </source>
</evidence>
<evidence type="ECO:0000256" key="6">
    <source>
        <dbReference type="ARBA" id="ARBA00022833"/>
    </source>
</evidence>
<keyword evidence="10" id="KW-0614">Plasmid</keyword>
<dbReference type="RefSeq" id="WP_330647007.1">
    <property type="nucleotide sequence ID" value="NZ_CP135444.1"/>
</dbReference>
<dbReference type="Gene3D" id="3.30.420.40">
    <property type="match status" value="2"/>
</dbReference>
<name>A0ABZ1E533_9RHOB</name>
<evidence type="ECO:0000256" key="2">
    <source>
        <dbReference type="ARBA" id="ARBA00022679"/>
    </source>
</evidence>
<evidence type="ECO:0000256" key="9">
    <source>
        <dbReference type="ARBA" id="ARBA00049065"/>
    </source>
</evidence>
<organism evidence="10 11">
    <name type="scientific">Thioclava litoralis</name>
    <dbReference type="NCBI Taxonomy" id="3076557"/>
    <lineage>
        <taxon>Bacteria</taxon>
        <taxon>Pseudomonadati</taxon>
        <taxon>Pseudomonadota</taxon>
        <taxon>Alphaproteobacteria</taxon>
        <taxon>Rhodobacterales</taxon>
        <taxon>Paracoccaceae</taxon>
        <taxon>Thioclava</taxon>
    </lineage>
</organism>
<geneLocation type="plasmid" evidence="10 11">
    <name>unnamed1</name>
</geneLocation>
<dbReference type="PANTHER" id="PTHR18964">
    <property type="entry name" value="ROK (REPRESSOR, ORF, KINASE) FAMILY"/>
    <property type="match status" value="1"/>
</dbReference>
<comment type="catalytic activity">
    <reaction evidence="9">
        <text>N-acetyl-D-glucosamine + ATP = N-acetyl-D-glucosamine 6-phosphate + ADP + H(+)</text>
        <dbReference type="Rhea" id="RHEA:17417"/>
        <dbReference type="ChEBI" id="CHEBI:15378"/>
        <dbReference type="ChEBI" id="CHEBI:30616"/>
        <dbReference type="ChEBI" id="CHEBI:57513"/>
        <dbReference type="ChEBI" id="CHEBI:456216"/>
        <dbReference type="ChEBI" id="CHEBI:506227"/>
        <dbReference type="EC" id="2.7.1.59"/>
    </reaction>
</comment>
<evidence type="ECO:0000256" key="3">
    <source>
        <dbReference type="ARBA" id="ARBA00022723"/>
    </source>
</evidence>
<keyword evidence="8" id="KW-0119">Carbohydrate metabolism</keyword>
<dbReference type="Pfam" id="PF00480">
    <property type="entry name" value="ROK"/>
    <property type="match status" value="1"/>
</dbReference>
<gene>
    <name evidence="10" type="ORF">RPE78_15540</name>
</gene>
<dbReference type="InterPro" id="IPR043129">
    <property type="entry name" value="ATPase_NBD"/>
</dbReference>
<keyword evidence="2" id="KW-0808">Transferase</keyword>
<dbReference type="Proteomes" id="UP001623290">
    <property type="component" value="Plasmid unnamed1"/>
</dbReference>
<evidence type="ECO:0000313" key="10">
    <source>
        <dbReference type="EMBL" id="WRY35250.1"/>
    </source>
</evidence>
<evidence type="ECO:0000256" key="8">
    <source>
        <dbReference type="ARBA" id="ARBA00023277"/>
    </source>
</evidence>
<keyword evidence="3" id="KW-0479">Metal-binding</keyword>
<evidence type="ECO:0000256" key="5">
    <source>
        <dbReference type="ARBA" id="ARBA00022777"/>
    </source>
</evidence>
<keyword evidence="7" id="KW-0067">ATP-binding</keyword>
<proteinExistence type="predicted"/>
<dbReference type="EMBL" id="CP135444">
    <property type="protein sequence ID" value="WRY35250.1"/>
    <property type="molecule type" value="Genomic_DNA"/>
</dbReference>
<protein>
    <recommendedName>
        <fullName evidence="1">N-acetylglucosamine kinase</fullName>
        <ecNumber evidence="1">2.7.1.59</ecNumber>
    </recommendedName>
</protein>
<evidence type="ECO:0000256" key="7">
    <source>
        <dbReference type="ARBA" id="ARBA00022840"/>
    </source>
</evidence>
<sequence>MAAATAKTYPNAIAGGIDLGGTKIEARLFGAGYQSLEATRFPTPTDTVETFLQALSKAIRWLEETSGRGSRLPIGIGLPGIINPFNGAAMAANIPVTGLDLPAAIARKIGRKIPLINDGQAFALSEAHGGAGLGARSVLGLIMGTGIGAGHVLDGALPYRRNIAGIEAGHLGLPAPLLERHGLPIRPCGCGRKGCFETYLAGPGLRRICQHKLGHALPPEDLGAAVANGDPAATGVLEIWAALAAELLLTLHLTLDPDCIILGGGLSQLPQVTDHLARAFTRVRLGPMALPDLRLAAHGDSSGARGAAILAVQEAAKE</sequence>
<keyword evidence="11" id="KW-1185">Reference proteome</keyword>